<dbReference type="PROSITE" id="PS50108">
    <property type="entry name" value="CRIB"/>
    <property type="match status" value="1"/>
</dbReference>
<feature type="compositionally biased region" description="Basic residues" evidence="1">
    <location>
        <begin position="791"/>
        <end position="803"/>
    </location>
</feature>
<dbReference type="InterPro" id="IPR000095">
    <property type="entry name" value="CRIB_dom"/>
</dbReference>
<proteinExistence type="predicted"/>
<feature type="compositionally biased region" description="Low complexity" evidence="1">
    <location>
        <begin position="263"/>
        <end position="279"/>
    </location>
</feature>
<comment type="caution">
    <text evidence="3">The sequence shown here is derived from an EMBL/GenBank/DDBJ whole genome shotgun (WGS) entry which is preliminary data.</text>
</comment>
<feature type="compositionally biased region" description="Polar residues" evidence="1">
    <location>
        <begin position="148"/>
        <end position="160"/>
    </location>
</feature>
<evidence type="ECO:0000313" key="3">
    <source>
        <dbReference type="EMBL" id="RYO88142.1"/>
    </source>
</evidence>
<evidence type="ECO:0000313" key="4">
    <source>
        <dbReference type="Proteomes" id="UP000294003"/>
    </source>
</evidence>
<feature type="region of interest" description="Disordered" evidence="1">
    <location>
        <begin position="776"/>
        <end position="820"/>
    </location>
</feature>
<feature type="compositionally biased region" description="Low complexity" evidence="1">
    <location>
        <begin position="106"/>
        <end position="118"/>
    </location>
</feature>
<accession>A0ABY0HAJ9</accession>
<feature type="region of interest" description="Disordered" evidence="1">
    <location>
        <begin position="569"/>
        <end position="589"/>
    </location>
</feature>
<evidence type="ECO:0000259" key="2">
    <source>
        <dbReference type="PROSITE" id="PS50108"/>
    </source>
</evidence>
<keyword evidence="4" id="KW-1185">Reference proteome</keyword>
<name>A0ABY0HAJ9_9PEZI</name>
<feature type="region of interest" description="Disordered" evidence="1">
    <location>
        <begin position="259"/>
        <end position="374"/>
    </location>
</feature>
<dbReference type="Proteomes" id="UP000294003">
    <property type="component" value="Unassembled WGS sequence"/>
</dbReference>
<protein>
    <recommendedName>
        <fullName evidence="2">CRIB domain-containing protein</fullName>
    </recommendedName>
</protein>
<feature type="region of interest" description="Disordered" evidence="1">
    <location>
        <begin position="67"/>
        <end position="170"/>
    </location>
</feature>
<reference evidence="3 4" key="1">
    <citation type="submission" date="2018-06" db="EMBL/GenBank/DDBJ databases">
        <title>Complete Genomes of Monosporascus.</title>
        <authorList>
            <person name="Robinson A.J."/>
            <person name="Natvig D.O."/>
        </authorList>
    </citation>
    <scope>NUCLEOTIDE SEQUENCE [LARGE SCALE GENOMIC DNA]</scope>
    <source>
        <strain evidence="3 4">CBS 609.92</strain>
    </source>
</reference>
<organism evidence="3 4">
    <name type="scientific">Monosporascus cannonballus</name>
    <dbReference type="NCBI Taxonomy" id="155416"/>
    <lineage>
        <taxon>Eukaryota</taxon>
        <taxon>Fungi</taxon>
        <taxon>Dikarya</taxon>
        <taxon>Ascomycota</taxon>
        <taxon>Pezizomycotina</taxon>
        <taxon>Sordariomycetes</taxon>
        <taxon>Xylariomycetidae</taxon>
        <taxon>Xylariales</taxon>
        <taxon>Xylariales incertae sedis</taxon>
        <taxon>Monosporascus</taxon>
    </lineage>
</organism>
<feature type="compositionally biased region" description="Low complexity" evidence="1">
    <location>
        <begin position="78"/>
        <end position="97"/>
    </location>
</feature>
<sequence length="820" mass="89385">MPIYTTGQGGQRDTTVEPVVTRVLSPSATTSPVRSRHHVGRGIVDLLEPAMEGPPSPERIRALSKRLKQSSLAEKHNSQFTVSSGSSFISATSGTPSWDDDRQPSRRSSQRSISGSNPSRDRPDSVTVFGKSLFSRKGKLRREPSDPNFLSSTTHLSETTPDPVPTREHRSVSAMFARRKSTKGGDAEAHSQKKIQISEPYNFQHLTHTHKESLPDLGLASRDDLVSEFSCIRAGQKPTVGSLKGIQANDIEFRNPFSSEALSVPGGASRGSRSGSSVEAELDPGQPQYEEVSPRRHRNAYAGRSESRDQVRSPPLRPPRSPHESGFASPPIPPPPRTSSRVSLRSDALGQLPSTGRHCSATDSSFQQPDPPLDVTLAQSVHDSLPKYSHAITTPDEAAWPLASSAMASLPELPEEEESHLFTEEPLLSPTHQRSPLRGSISVPALHRISMSHATSRRPPSNSSDTLGRFDIITVRASRPSVPNDKTDDDIDIGTWEDDIDYCYDHAVEADCDYAWERPSGEMLGEIAERETQAANYRISATNSPGTFSPNVSSPLASKFSIPSPAIHKSDTAQATTAAPPKPVQVTSNFSLPQRGHKRVLSRSSSFNKEPQGSAWSPSFLVPTDYKQQMLEYEKVGLQDDGDEDDDENFLTHLQRNESSLRLDKPSALLNARYSASTTISAFSERSLASSRHISNTSVSTAFTRWTASSMGASFEGFKASCEASPSASVAAGDEHTVVMGENESGTTPFPELTGSALEQGYTRERHMSEANVLFNASLPGDPDVQEPPRLRRRARTTSKSHKPPQLGLFPHVSSNVRHF</sequence>
<feature type="compositionally biased region" description="Low complexity" evidence="1">
    <location>
        <begin position="572"/>
        <end position="587"/>
    </location>
</feature>
<feature type="domain" description="CRIB" evidence="2">
    <location>
        <begin position="197"/>
        <end position="210"/>
    </location>
</feature>
<dbReference type="EMBL" id="QJNS01000091">
    <property type="protein sequence ID" value="RYO88142.1"/>
    <property type="molecule type" value="Genomic_DNA"/>
</dbReference>
<evidence type="ECO:0000256" key="1">
    <source>
        <dbReference type="SAM" id="MobiDB-lite"/>
    </source>
</evidence>
<gene>
    <name evidence="3" type="ORF">DL762_003892</name>
</gene>